<dbReference type="GeneID" id="106814305"/>
<accession>A0ABM1EPH1</accession>
<keyword evidence="1" id="KW-0472">Membrane</keyword>
<proteinExistence type="predicted"/>
<reference evidence="3" key="1">
    <citation type="submission" date="2025-08" db="UniProtKB">
        <authorList>
            <consortium name="RefSeq"/>
        </authorList>
    </citation>
    <scope>IDENTIFICATION</scope>
</reference>
<keyword evidence="1" id="KW-1133">Transmembrane helix</keyword>
<evidence type="ECO:0000313" key="3">
    <source>
        <dbReference type="RefSeq" id="XP_014674092.1"/>
    </source>
</evidence>
<keyword evidence="1" id="KW-0812">Transmembrane</keyword>
<dbReference type="Proteomes" id="UP000695022">
    <property type="component" value="Unplaced"/>
</dbReference>
<protein>
    <submittedName>
        <fullName evidence="3">Uncharacterized protein LOC106814305</fullName>
    </submittedName>
</protein>
<name>A0ABM1EPH1_PRICU</name>
<sequence>MALRDEESADACLLLMIAIGLLLFGVGATLVVVGYYIPGVDHVSKDLMVANGFTIGSVGIAISCLGIVFLYMRAQNKLDLSSTNLQRGHNMSYSGSRDLEVAGRTTGGW</sequence>
<organism evidence="2 3">
    <name type="scientific">Priapulus caudatus</name>
    <name type="common">Priapulid worm</name>
    <dbReference type="NCBI Taxonomy" id="37621"/>
    <lineage>
        <taxon>Eukaryota</taxon>
        <taxon>Metazoa</taxon>
        <taxon>Ecdysozoa</taxon>
        <taxon>Scalidophora</taxon>
        <taxon>Priapulida</taxon>
        <taxon>Priapulimorpha</taxon>
        <taxon>Priapulimorphida</taxon>
        <taxon>Priapulidae</taxon>
        <taxon>Priapulus</taxon>
    </lineage>
</organism>
<feature type="transmembrane region" description="Helical" evidence="1">
    <location>
        <begin position="12"/>
        <end position="37"/>
    </location>
</feature>
<gene>
    <name evidence="3" type="primary">LOC106814305</name>
</gene>
<keyword evidence="2" id="KW-1185">Reference proteome</keyword>
<evidence type="ECO:0000256" key="1">
    <source>
        <dbReference type="SAM" id="Phobius"/>
    </source>
</evidence>
<dbReference type="RefSeq" id="XP_014674092.1">
    <property type="nucleotide sequence ID" value="XM_014818606.1"/>
</dbReference>
<feature type="transmembrane region" description="Helical" evidence="1">
    <location>
        <begin position="49"/>
        <end position="72"/>
    </location>
</feature>
<evidence type="ECO:0000313" key="2">
    <source>
        <dbReference type="Proteomes" id="UP000695022"/>
    </source>
</evidence>